<reference evidence="3" key="1">
    <citation type="submission" date="2020-05" db="EMBL/GenBank/DDBJ databases">
        <title>Novel species in genus Nocardioides.</title>
        <authorList>
            <person name="Zhang G."/>
        </authorList>
    </citation>
    <scope>NUCLEOTIDE SEQUENCE [LARGE SCALE GENOMIC DNA]</scope>
    <source>
        <strain evidence="3">zg-1050</strain>
    </source>
</reference>
<proteinExistence type="predicted"/>
<protein>
    <submittedName>
        <fullName evidence="2">Uncharacterized protein</fullName>
    </submittedName>
</protein>
<dbReference type="Proteomes" id="UP000503297">
    <property type="component" value="Chromosome"/>
</dbReference>
<dbReference type="KEGG" id="bwa:HLV38_05745"/>
<dbReference type="RefSeq" id="WP_173164999.1">
    <property type="nucleotide sequence ID" value="NZ_CP053716.1"/>
</dbReference>
<evidence type="ECO:0000256" key="1">
    <source>
        <dbReference type="SAM" id="MobiDB-lite"/>
    </source>
</evidence>
<feature type="compositionally biased region" description="Low complexity" evidence="1">
    <location>
        <begin position="200"/>
        <end position="224"/>
    </location>
</feature>
<sequence length="259" mass="26047">MKRLLIVVGFQSDHLRRHLPGDAMDRLDAQVAARVRAYRDAGDKVIFVIEHVGPRVGEGAGRVPQAAAQAASGHADTSLTCRVLDLYGQVGDLCQDIDEVFQGGECGSKDLFLRLVKAQKVAASMGVEPFGGIEVAGALTDRAVLAQVMIARCACPAVPVAVHASAVASPEASRSTAALGMIGGLGVQVICDDAGQTAGVSGSAGAPSGEAEAAGGEPSRAAGSADGGTLLDSPSDASGAPIDAFPAEAEIAARSHARG</sequence>
<keyword evidence="3" id="KW-1185">Reference proteome</keyword>
<evidence type="ECO:0000313" key="2">
    <source>
        <dbReference type="EMBL" id="QKF07671.1"/>
    </source>
</evidence>
<dbReference type="EMBL" id="CP053716">
    <property type="protein sequence ID" value="QKF07671.1"/>
    <property type="molecule type" value="Genomic_DNA"/>
</dbReference>
<gene>
    <name evidence="2" type="ORF">HLV38_05745</name>
</gene>
<name>A0A6M8J3D9_9ACTN</name>
<feature type="region of interest" description="Disordered" evidence="1">
    <location>
        <begin position="200"/>
        <end position="245"/>
    </location>
</feature>
<accession>A0A6M8J3D9</accession>
<evidence type="ECO:0000313" key="3">
    <source>
        <dbReference type="Proteomes" id="UP000503297"/>
    </source>
</evidence>
<organism evidence="2 3">
    <name type="scientific">Berryella wangjianweii</name>
    <dbReference type="NCBI Taxonomy" id="2734634"/>
    <lineage>
        <taxon>Bacteria</taxon>
        <taxon>Bacillati</taxon>
        <taxon>Actinomycetota</taxon>
        <taxon>Coriobacteriia</taxon>
        <taxon>Eggerthellales</taxon>
        <taxon>Eggerthellaceae</taxon>
        <taxon>Berryella</taxon>
    </lineage>
</organism>
<dbReference type="AlphaFoldDB" id="A0A6M8J3D9"/>